<evidence type="ECO:0000313" key="1">
    <source>
        <dbReference type="EMBL" id="SDD57087.1"/>
    </source>
</evidence>
<dbReference type="InterPro" id="IPR014737">
    <property type="entry name" value="Transposase_Tn5-like_C"/>
</dbReference>
<gene>
    <name evidence="1" type="ORF">SAMN05216337_1012184</name>
    <name evidence="2" type="ORF">SAMN05216337_10811</name>
</gene>
<proteinExistence type="predicted"/>
<dbReference type="EMBL" id="FMZW01000081">
    <property type="protein sequence ID" value="SDF86797.1"/>
    <property type="molecule type" value="Genomic_DNA"/>
</dbReference>
<evidence type="ECO:0008006" key="4">
    <source>
        <dbReference type="Google" id="ProtNLM"/>
    </source>
</evidence>
<dbReference type="InterPro" id="IPR012337">
    <property type="entry name" value="RNaseH-like_sf"/>
</dbReference>
<dbReference type="Proteomes" id="UP000199245">
    <property type="component" value="Unassembled WGS sequence"/>
</dbReference>
<reference evidence="2 3" key="1">
    <citation type="submission" date="2016-10" db="EMBL/GenBank/DDBJ databases">
        <authorList>
            <person name="de Groot N.N."/>
        </authorList>
    </citation>
    <scope>NUCLEOTIDE SEQUENCE [LARGE SCALE GENOMIC DNA]</scope>
    <source>
        <strain evidence="2 3">R5</strain>
    </source>
</reference>
<dbReference type="SUPFAM" id="SSF53098">
    <property type="entry name" value="Ribonuclease H-like"/>
    <property type="match status" value="1"/>
</dbReference>
<dbReference type="InterPro" id="IPR047768">
    <property type="entry name" value="Tn5p-like"/>
</dbReference>
<name>A0A1G7PKL2_9BRAD</name>
<dbReference type="PANTHER" id="PTHR37319">
    <property type="entry name" value="TRANSPOSASE"/>
    <property type="match status" value="1"/>
</dbReference>
<evidence type="ECO:0000313" key="3">
    <source>
        <dbReference type="Proteomes" id="UP000199245"/>
    </source>
</evidence>
<organism evidence="2 3">
    <name type="scientific">Bradyrhizobium brasilense</name>
    <dbReference type="NCBI Taxonomy" id="1419277"/>
    <lineage>
        <taxon>Bacteria</taxon>
        <taxon>Pseudomonadati</taxon>
        <taxon>Pseudomonadota</taxon>
        <taxon>Alphaproteobacteria</taxon>
        <taxon>Hyphomicrobiales</taxon>
        <taxon>Nitrobacteraceae</taxon>
        <taxon>Bradyrhizobium</taxon>
    </lineage>
</organism>
<sequence>LLKLVAIAAKAAIITIQLLQARNGSQQSLHVAFNPSEIDALTALNQQLEARNRRLKNPHPSDRLAWAAWIIGRIGGWDGYPSSKPPGPITFKNGLDYFRAVALGWSLRNVCMP</sequence>
<feature type="non-terminal residue" evidence="2">
    <location>
        <position position="1"/>
    </location>
</feature>
<dbReference type="PANTHER" id="PTHR37319:SF1">
    <property type="entry name" value="TRANSPOSASE TN5 DIMERISATION DOMAIN-CONTAINING PROTEIN"/>
    <property type="match status" value="1"/>
</dbReference>
<dbReference type="AlphaFoldDB" id="A0A1G7PKL2"/>
<protein>
    <recommendedName>
        <fullName evidence="4">Transposase</fullName>
    </recommendedName>
</protein>
<dbReference type="Gene3D" id="1.10.740.10">
    <property type="entry name" value="Transferase Inhibitor Protein From Tn5, Chain"/>
    <property type="match status" value="1"/>
</dbReference>
<evidence type="ECO:0000313" key="2">
    <source>
        <dbReference type="EMBL" id="SDF86797.1"/>
    </source>
</evidence>
<accession>A0A1G7PKL2</accession>
<dbReference type="EMBL" id="FMZW01000012">
    <property type="protein sequence ID" value="SDD57087.1"/>
    <property type="molecule type" value="Genomic_DNA"/>
</dbReference>